<dbReference type="RefSeq" id="XP_009840934.1">
    <property type="nucleotide sequence ID" value="XM_009842632.1"/>
</dbReference>
<evidence type="ECO:0008006" key="3">
    <source>
        <dbReference type="Google" id="ProtNLM"/>
    </source>
</evidence>
<sequence>MAEQSLAPDAQTSRMGPSTTTPTIIPPLFRDNTLARATQLRGTERRLLLKQASGKSNGIFPRLSADSSGRDRSSRDTSGHERSQRSSQQPQTGVNDSTWSVYGGGDVRSTDGTSTALLTDLAQPKSNTNLAPDAAVPSIWRLGDYVLAKCHNSDEYFAGHILHIDDMNDDKKVEAPDDKAAVGAGGRRVSISILFDDLTLDKHVPVENIQANLGQDSQMELHFVPMEDHQDDDSEGSVAPDAAHVSTTQTELGIDANLLAHIKLALPSKSSKSALHDHADTTAKPSASSMLHRSVTVLYDDLVLDQEYTVLTVGEVVVYSKSTTEAVRESQDHQLRRMHAVYLKMKQSTVQASVDASSGKQLKGSMTKILSSPGSVGVEKNRQHATATAVNSIPVQSNHVLVHGIPSCYFGTISSLSKAHSSSSSNDTVVVQDLEQKMHANVVAAKCQPCNPTTDLLEQFVELAKCHDLVYPGAKVLSWVHDQLVPCTIRRRRCATLFDVKVDGLHDAITNVPLEHLIAVPRPHAATITATNDVEIEVAGHTFCVHERVIVHDLEVGASNHGYIVGFNSNRTVFVEYDNGEVDSSVPAVFLRKADSSSREAGAFLMSLDIQEAFGMTEEGFNMDDWVQAKHPMSNLLEKGRVCNVHNSTGSCDIQFADGVILKQASFQNLQHAILPKIKKPPTFAPLDHILAYNPRFSKYCTGQIQAVGPGGSYRVVFDYGETYDAVPHEYITPIHDTTVLSPKKRFTRNWKSTSGYEGGTSADLTLCHGDMTLHRIHCNTNAHTLPSAKFAVGEAVMAPLGAKYFTAIVSRPVGTNQNGVDVLFASSELGLAIPPDKVFTIDQRHTKPVLFQGPSYTRKTANPSPTRPTESTTFRTAHPGPSILTRMRAMLYSRGNPTN</sequence>
<dbReference type="OrthoDB" id="69638at2759"/>
<evidence type="ECO:0000313" key="2">
    <source>
        <dbReference type="EMBL" id="ETV69607.1"/>
    </source>
</evidence>
<accession>W4FQ55</accession>
<feature type="compositionally biased region" description="Basic and acidic residues" evidence="1">
    <location>
        <begin position="68"/>
        <end position="84"/>
    </location>
</feature>
<protein>
    <recommendedName>
        <fullName evidence="3">Tudor domain-containing protein</fullName>
    </recommendedName>
</protein>
<dbReference type="AlphaFoldDB" id="W4FQ55"/>
<evidence type="ECO:0000256" key="1">
    <source>
        <dbReference type="SAM" id="MobiDB-lite"/>
    </source>
</evidence>
<feature type="compositionally biased region" description="Polar residues" evidence="1">
    <location>
        <begin position="85"/>
        <end position="100"/>
    </location>
</feature>
<dbReference type="EMBL" id="KI913174">
    <property type="protein sequence ID" value="ETV69607.1"/>
    <property type="molecule type" value="Genomic_DNA"/>
</dbReference>
<dbReference type="GeneID" id="20816742"/>
<feature type="region of interest" description="Disordered" evidence="1">
    <location>
        <begin position="58"/>
        <end position="106"/>
    </location>
</feature>
<organism evidence="2">
    <name type="scientific">Aphanomyces astaci</name>
    <name type="common">Crayfish plague agent</name>
    <dbReference type="NCBI Taxonomy" id="112090"/>
    <lineage>
        <taxon>Eukaryota</taxon>
        <taxon>Sar</taxon>
        <taxon>Stramenopiles</taxon>
        <taxon>Oomycota</taxon>
        <taxon>Saprolegniomycetes</taxon>
        <taxon>Saprolegniales</taxon>
        <taxon>Verrucalvaceae</taxon>
        <taxon>Aphanomyces</taxon>
    </lineage>
</organism>
<feature type="compositionally biased region" description="Low complexity" evidence="1">
    <location>
        <begin position="17"/>
        <end position="27"/>
    </location>
</feature>
<gene>
    <name evidence="2" type="ORF">H257_14746</name>
</gene>
<feature type="region of interest" description="Disordered" evidence="1">
    <location>
        <begin position="854"/>
        <end position="881"/>
    </location>
</feature>
<reference evidence="2" key="1">
    <citation type="submission" date="2013-12" db="EMBL/GenBank/DDBJ databases">
        <title>The Genome Sequence of Aphanomyces astaci APO3.</title>
        <authorList>
            <consortium name="The Broad Institute Genomics Platform"/>
            <person name="Russ C."/>
            <person name="Tyler B."/>
            <person name="van West P."/>
            <person name="Dieguez-Uribeondo J."/>
            <person name="Young S.K."/>
            <person name="Zeng Q."/>
            <person name="Gargeya S."/>
            <person name="Fitzgerald M."/>
            <person name="Abouelleil A."/>
            <person name="Alvarado L."/>
            <person name="Chapman S.B."/>
            <person name="Gainer-Dewar J."/>
            <person name="Goldberg J."/>
            <person name="Griggs A."/>
            <person name="Gujja S."/>
            <person name="Hansen M."/>
            <person name="Howarth C."/>
            <person name="Imamovic A."/>
            <person name="Ireland A."/>
            <person name="Larimer J."/>
            <person name="McCowan C."/>
            <person name="Murphy C."/>
            <person name="Pearson M."/>
            <person name="Poon T.W."/>
            <person name="Priest M."/>
            <person name="Roberts A."/>
            <person name="Saif S."/>
            <person name="Shea T."/>
            <person name="Sykes S."/>
            <person name="Wortman J."/>
            <person name="Nusbaum C."/>
            <person name="Birren B."/>
        </authorList>
    </citation>
    <scope>NUCLEOTIDE SEQUENCE [LARGE SCALE GENOMIC DNA]</scope>
    <source>
        <strain evidence="2">APO3</strain>
    </source>
</reference>
<dbReference type="VEuPathDB" id="FungiDB:H257_14746"/>
<feature type="compositionally biased region" description="Polar residues" evidence="1">
    <location>
        <begin position="855"/>
        <end position="876"/>
    </location>
</feature>
<feature type="region of interest" description="Disordered" evidence="1">
    <location>
        <begin position="1"/>
        <end position="28"/>
    </location>
</feature>
<proteinExistence type="predicted"/>
<name>W4FQ55_APHAT</name>
<dbReference type="STRING" id="112090.W4FQ55"/>